<dbReference type="EMBL" id="JBHSOD010000069">
    <property type="protein sequence ID" value="MFC5889964.1"/>
    <property type="molecule type" value="Genomic_DNA"/>
</dbReference>
<comment type="caution">
    <text evidence="2">The sequence shown here is derived from an EMBL/GenBank/DDBJ whole genome shotgun (WGS) entry which is preliminary data.</text>
</comment>
<feature type="region of interest" description="Disordered" evidence="1">
    <location>
        <begin position="1"/>
        <end position="47"/>
    </location>
</feature>
<name>A0ABW1F7V4_9ACTN</name>
<evidence type="ECO:0000313" key="2">
    <source>
        <dbReference type="EMBL" id="MFC5889964.1"/>
    </source>
</evidence>
<accession>A0ABW1F7V4</accession>
<organism evidence="2 3">
    <name type="scientific">Kitasatospora aburaviensis</name>
    <dbReference type="NCBI Taxonomy" id="67265"/>
    <lineage>
        <taxon>Bacteria</taxon>
        <taxon>Bacillati</taxon>
        <taxon>Actinomycetota</taxon>
        <taxon>Actinomycetes</taxon>
        <taxon>Kitasatosporales</taxon>
        <taxon>Streptomycetaceae</taxon>
        <taxon>Kitasatospora</taxon>
    </lineage>
</organism>
<dbReference type="Proteomes" id="UP001596067">
    <property type="component" value="Unassembled WGS sequence"/>
</dbReference>
<dbReference type="RefSeq" id="WP_313761612.1">
    <property type="nucleotide sequence ID" value="NZ_JBHSOD010000069.1"/>
</dbReference>
<evidence type="ECO:0000256" key="1">
    <source>
        <dbReference type="SAM" id="MobiDB-lite"/>
    </source>
</evidence>
<reference evidence="3" key="1">
    <citation type="journal article" date="2019" name="Int. J. Syst. Evol. Microbiol.">
        <title>The Global Catalogue of Microorganisms (GCM) 10K type strain sequencing project: providing services to taxonomists for standard genome sequencing and annotation.</title>
        <authorList>
            <consortium name="The Broad Institute Genomics Platform"/>
            <consortium name="The Broad Institute Genome Sequencing Center for Infectious Disease"/>
            <person name="Wu L."/>
            <person name="Ma J."/>
        </authorList>
    </citation>
    <scope>NUCLEOTIDE SEQUENCE [LARGE SCALE GENOMIC DNA]</scope>
    <source>
        <strain evidence="3">CGMCC 4.1469</strain>
    </source>
</reference>
<gene>
    <name evidence="2" type="ORF">ACFP0N_33880</name>
</gene>
<keyword evidence="3" id="KW-1185">Reference proteome</keyword>
<feature type="compositionally biased region" description="Basic and acidic residues" evidence="1">
    <location>
        <begin position="21"/>
        <end position="37"/>
    </location>
</feature>
<proteinExistence type="predicted"/>
<protein>
    <submittedName>
        <fullName evidence="2">Uncharacterized protein</fullName>
    </submittedName>
</protein>
<evidence type="ECO:0000313" key="3">
    <source>
        <dbReference type="Proteomes" id="UP001596067"/>
    </source>
</evidence>
<sequence>MTVAPRPTGPYLDHPSSNGPVDREAAEAQAAEQRHAEGAGPVNEEPS</sequence>